<dbReference type="AlphaFoldDB" id="X0YER4"/>
<sequence>MERVYPTRWISPKLYKAGSNLEIPLHGYETAVYEIYPVEEASEPLLAGVTFEVLRESANKYDVRFYDAEKGARLLNPEKVRTVKYGGKSIKPNKLLIPVRSLPEIVSQESVRLSSKENQPEIEIKFDLHKPAEEATLAVLLEPAGAATDETESEVTAFLDGEKVELKFEQQKGRWGWYKFKVRPGQHTSRIIIAQKENGATKENGA</sequence>
<protein>
    <submittedName>
        <fullName evidence="1">Uncharacterized protein</fullName>
    </submittedName>
</protein>
<name>X0YER4_9ZZZZ</name>
<reference evidence="1" key="1">
    <citation type="journal article" date="2014" name="Front. Microbiol.">
        <title>High frequency of phylogenetically diverse reductive dehalogenase-homologous genes in deep subseafloor sedimentary metagenomes.</title>
        <authorList>
            <person name="Kawai M."/>
            <person name="Futagami T."/>
            <person name="Toyoda A."/>
            <person name="Takaki Y."/>
            <person name="Nishi S."/>
            <person name="Hori S."/>
            <person name="Arai W."/>
            <person name="Tsubouchi T."/>
            <person name="Morono Y."/>
            <person name="Uchiyama I."/>
            <person name="Ito T."/>
            <person name="Fujiyama A."/>
            <person name="Inagaki F."/>
            <person name="Takami H."/>
        </authorList>
    </citation>
    <scope>NUCLEOTIDE SEQUENCE</scope>
    <source>
        <strain evidence="1">Expedition CK06-06</strain>
    </source>
</reference>
<gene>
    <name evidence="1" type="ORF">S01H1_63404</name>
</gene>
<proteinExistence type="predicted"/>
<accession>X0YER4</accession>
<evidence type="ECO:0000313" key="1">
    <source>
        <dbReference type="EMBL" id="GAG35311.1"/>
    </source>
</evidence>
<organism evidence="1">
    <name type="scientific">marine sediment metagenome</name>
    <dbReference type="NCBI Taxonomy" id="412755"/>
    <lineage>
        <taxon>unclassified sequences</taxon>
        <taxon>metagenomes</taxon>
        <taxon>ecological metagenomes</taxon>
    </lineage>
</organism>
<dbReference type="EMBL" id="BARS01041721">
    <property type="protein sequence ID" value="GAG35311.1"/>
    <property type="molecule type" value="Genomic_DNA"/>
</dbReference>
<feature type="non-terminal residue" evidence="1">
    <location>
        <position position="206"/>
    </location>
</feature>
<comment type="caution">
    <text evidence="1">The sequence shown here is derived from an EMBL/GenBank/DDBJ whole genome shotgun (WGS) entry which is preliminary data.</text>
</comment>